<dbReference type="InterPro" id="IPR034732">
    <property type="entry name" value="EPHD"/>
</dbReference>
<dbReference type="GO" id="GO:0005634">
    <property type="term" value="C:nucleus"/>
    <property type="evidence" value="ECO:0007669"/>
    <property type="project" value="UniProtKB-SubCell"/>
</dbReference>
<feature type="region of interest" description="Disordered" evidence="10">
    <location>
        <begin position="38"/>
        <end position="146"/>
    </location>
</feature>
<dbReference type="PROSITE" id="PS50014">
    <property type="entry name" value="BROMODOMAIN_2"/>
    <property type="match status" value="1"/>
</dbReference>
<dbReference type="GO" id="GO:0008270">
    <property type="term" value="F:zinc ion binding"/>
    <property type="evidence" value="ECO:0007669"/>
    <property type="project" value="UniProtKB-KW"/>
</dbReference>
<evidence type="ECO:0000256" key="8">
    <source>
        <dbReference type="PROSITE-ProRule" id="PRU00035"/>
    </source>
</evidence>
<evidence type="ECO:0000256" key="5">
    <source>
        <dbReference type="ARBA" id="ARBA00022833"/>
    </source>
</evidence>
<name>A0A9W8GI59_9FUNG</name>
<evidence type="ECO:0000259" key="14">
    <source>
        <dbReference type="PROSITE" id="PS51805"/>
    </source>
</evidence>
<dbReference type="InterPro" id="IPR001965">
    <property type="entry name" value="Znf_PHD"/>
</dbReference>
<feature type="region of interest" description="Disordered" evidence="10">
    <location>
        <begin position="219"/>
        <end position="298"/>
    </location>
</feature>
<dbReference type="SUPFAM" id="SSF63748">
    <property type="entry name" value="Tudor/PWWP/MBT"/>
    <property type="match status" value="1"/>
</dbReference>
<keyword evidence="7" id="KW-0539">Nucleus</keyword>
<feature type="compositionally biased region" description="Acidic residues" evidence="10">
    <location>
        <begin position="41"/>
        <end position="68"/>
    </location>
</feature>
<dbReference type="InterPro" id="IPR036427">
    <property type="entry name" value="Bromodomain-like_sf"/>
</dbReference>
<evidence type="ECO:0000256" key="6">
    <source>
        <dbReference type="ARBA" id="ARBA00023117"/>
    </source>
</evidence>
<evidence type="ECO:0000256" key="4">
    <source>
        <dbReference type="ARBA" id="ARBA00022771"/>
    </source>
</evidence>
<dbReference type="PROSITE" id="PS50016">
    <property type="entry name" value="ZF_PHD_2"/>
    <property type="match status" value="1"/>
</dbReference>
<reference evidence="15" key="1">
    <citation type="submission" date="2022-07" db="EMBL/GenBank/DDBJ databases">
        <title>Phylogenomic reconstructions and comparative analyses of Kickxellomycotina fungi.</title>
        <authorList>
            <person name="Reynolds N.K."/>
            <person name="Stajich J.E."/>
            <person name="Barry K."/>
            <person name="Grigoriev I.V."/>
            <person name="Crous P."/>
            <person name="Smith M.E."/>
        </authorList>
    </citation>
    <scope>NUCLEOTIDE SEQUENCE</scope>
    <source>
        <strain evidence="15">CBS 109367</strain>
    </source>
</reference>
<evidence type="ECO:0000259" key="12">
    <source>
        <dbReference type="PROSITE" id="PS50016"/>
    </source>
</evidence>
<evidence type="ECO:0008006" key="17">
    <source>
        <dbReference type="Google" id="ProtNLM"/>
    </source>
</evidence>
<dbReference type="InterPro" id="IPR019542">
    <property type="entry name" value="Enhancer_polycomb-like_N"/>
</dbReference>
<feature type="domain" description="PHD-type" evidence="14">
    <location>
        <begin position="475"/>
        <end position="589"/>
    </location>
</feature>
<keyword evidence="2" id="KW-0479">Metal-binding</keyword>
<evidence type="ECO:0000256" key="10">
    <source>
        <dbReference type="SAM" id="MobiDB-lite"/>
    </source>
</evidence>
<comment type="caution">
    <text evidence="15">The sequence shown here is derived from an EMBL/GenBank/DDBJ whole genome shotgun (WGS) entry which is preliminary data.</text>
</comment>
<keyword evidence="16" id="KW-1185">Reference proteome</keyword>
<dbReference type="FunFam" id="3.30.40.10:FF:000008">
    <property type="entry name" value="Bromodomain containing 1, isoform CRA_a"/>
    <property type="match status" value="1"/>
</dbReference>
<evidence type="ECO:0000313" key="16">
    <source>
        <dbReference type="Proteomes" id="UP001151516"/>
    </source>
</evidence>
<dbReference type="SMART" id="SM00249">
    <property type="entry name" value="PHD"/>
    <property type="match status" value="2"/>
</dbReference>
<dbReference type="SMART" id="SM00297">
    <property type="entry name" value="BROMO"/>
    <property type="match status" value="1"/>
</dbReference>
<dbReference type="GO" id="GO:0006325">
    <property type="term" value="P:chromatin organization"/>
    <property type="evidence" value="ECO:0007669"/>
    <property type="project" value="UniProtKB-ARBA"/>
</dbReference>
<dbReference type="Gene3D" id="1.20.920.10">
    <property type="entry name" value="Bromodomain-like"/>
    <property type="match status" value="1"/>
</dbReference>
<dbReference type="PROSITE" id="PS01359">
    <property type="entry name" value="ZF_PHD_1"/>
    <property type="match status" value="1"/>
</dbReference>
<sequence length="1282" mass="143671">MVLKKMGGTLTRTVASEAVGDPHASLVAHGALARSRRAIVVDEDDMETRSTDDEEVEQTLSETEEDETPGSSRKRLRRPGSDIEPPATERINRRRSGVETSSGYASSPSPRRGLRRGHADNVHGPSALRRQLGSPEPSDTELIGPKRRKLAPLLVADIELESPLQSPEPMIDKPREERSYREFFPDLNTNLPLPVVLNRDPPPEEHLTPQALADVDSRLSGEVLSSDSSPLSDISSSVAERPTTSRTSSSLSIRLIFNDPESPAQLSKPQSPLAGLTVPPPLRSAGKSARSYPGTPQSSVVVLAPKKPLLALPEARFRHVGDEGLYRQTGFKRPESHYIRNAELTEKDLAGRVEYDLDEVDREWLQRFNHERTVNGVGGPELSKNVLEELIDSIEKTWFDLVKDVQKSISAIQQDKLPPEESACAICGEEECDNTNAIVFCDGCNLAVHQECYGVPYIPEGQWLCRKCMLSPDTPVSCVLCPQAGGAFKKTTTNKWAHLLCALWIPEVGIANSVYMEPIDSIDQIPRSRWKLYCNLCHRKVGACIQCSQKQCVTAFHATCARKARLSMSVRADRRTGDTVFRVFCERHTPLSHTQTIDLAAPLKGLSNKRRKAVGGGTATPLALSAVSSDLASMLARNGSSNGARLSLTATEGVSTPNGVSAGRWPESAVKLVSNADKEVAGLFGRATGDGGSLETDEASLQLTMRIFDPDHPVINDYAFRQILDRAHLNRMSQQHRQRIATSVCRFWALKRFVRHGAPLLKRLHLEPWTASATKQRASEMAEEQRQEFMRRVRTDLERVRMLVESVRRRERDKLRRAKVQVEYLQMAIDPVTPVMQEIIGELADKRDPRGVFARPVTNEDAPDYDKLIREPMDFGTVRRKISDFEYHRGSGHESPLDLFERDLRLVCTNCMAYNKPTTYYFQLASRVLRHVDRLLAAARERLDALAIDPRTGRLMADIDFDIFALNPPPPAPKVVPPQGKVVDSPTEKKPKTLAKPRQMTRKERVAAERAFRRMTLFEKMSLPPPDVRQREISLFMNRHPSSSKVPHIGIPDNANVLKDRLRRTSLAAVPTPVDVSPDRLRRTSLAAVPTPVDVSPVKDSSELTRVSPTPKKRKDTPRKPTKPREPVVAPVVLEKQSTDMPAAAMLEETKEQPEEITEQPEPSQQESVDGYKQSTLVWAKAPDHAWFPGEIIRPSDWRVPDTVREMGEDGLLLVRLFKGISKERRWEWFAEDRVQRMGVDKDLDMALFIGDSDEERSHVRLAYREAFRTKKVKHIINTRID</sequence>
<dbReference type="CDD" id="cd15492">
    <property type="entry name" value="PHD_BRPF_JADE_like"/>
    <property type="match status" value="1"/>
</dbReference>
<feature type="domain" description="PWWP" evidence="13">
    <location>
        <begin position="1174"/>
        <end position="1227"/>
    </location>
</feature>
<keyword evidence="6 8" id="KW-0103">Bromodomain</keyword>
<evidence type="ECO:0000256" key="3">
    <source>
        <dbReference type="ARBA" id="ARBA00022737"/>
    </source>
</evidence>
<dbReference type="FunFam" id="3.30.40.10:FF:000007">
    <property type="entry name" value="Bromodomain containing 1, isoform CRA_b"/>
    <property type="match status" value="1"/>
</dbReference>
<dbReference type="SUPFAM" id="SSF57903">
    <property type="entry name" value="FYVE/PHD zinc finger"/>
    <property type="match status" value="1"/>
</dbReference>
<dbReference type="OrthoDB" id="20839at2759"/>
<feature type="compositionally biased region" description="Basic residues" evidence="10">
    <location>
        <begin position="1111"/>
        <end position="1122"/>
    </location>
</feature>
<dbReference type="InterPro" id="IPR019787">
    <property type="entry name" value="Znf_PHD-finger"/>
</dbReference>
<dbReference type="InterPro" id="IPR011011">
    <property type="entry name" value="Znf_FYVE_PHD"/>
</dbReference>
<evidence type="ECO:0000259" key="13">
    <source>
        <dbReference type="PROSITE" id="PS50812"/>
    </source>
</evidence>
<keyword evidence="5" id="KW-0862">Zinc</keyword>
<evidence type="ECO:0000256" key="1">
    <source>
        <dbReference type="ARBA" id="ARBA00004123"/>
    </source>
</evidence>
<dbReference type="Pfam" id="PF13831">
    <property type="entry name" value="PHD_2"/>
    <property type="match status" value="1"/>
</dbReference>
<dbReference type="Pfam" id="PF00439">
    <property type="entry name" value="Bromodomain"/>
    <property type="match status" value="1"/>
</dbReference>
<dbReference type="GO" id="GO:0006357">
    <property type="term" value="P:regulation of transcription by RNA polymerase II"/>
    <property type="evidence" value="ECO:0007669"/>
    <property type="project" value="TreeGrafter"/>
</dbReference>
<evidence type="ECO:0000259" key="11">
    <source>
        <dbReference type="PROSITE" id="PS50014"/>
    </source>
</evidence>
<dbReference type="Gene3D" id="2.30.30.140">
    <property type="match status" value="1"/>
</dbReference>
<dbReference type="InterPro" id="IPR013083">
    <property type="entry name" value="Znf_RING/FYVE/PHD"/>
</dbReference>
<keyword evidence="3" id="KW-0677">Repeat</keyword>
<dbReference type="PANTHER" id="PTHR13793:SF107">
    <property type="entry name" value="BROMODOMAIN-CONTAINING PROTEIN HOMOLOG"/>
    <property type="match status" value="1"/>
</dbReference>
<dbReference type="Pfam" id="PF10513">
    <property type="entry name" value="EPL1"/>
    <property type="match status" value="1"/>
</dbReference>
<proteinExistence type="predicted"/>
<feature type="region of interest" description="Disordered" evidence="10">
    <location>
        <begin position="1149"/>
        <end position="1169"/>
    </location>
</feature>
<evidence type="ECO:0000313" key="15">
    <source>
        <dbReference type="EMBL" id="KAJ2684413.1"/>
    </source>
</evidence>
<dbReference type="PANTHER" id="PTHR13793">
    <property type="entry name" value="PHD FINGER PROTEINS"/>
    <property type="match status" value="1"/>
</dbReference>
<feature type="region of interest" description="Disordered" evidence="10">
    <location>
        <begin position="1073"/>
        <end position="1130"/>
    </location>
</feature>
<feature type="compositionally biased region" description="Low complexity" evidence="10">
    <location>
        <begin position="219"/>
        <end position="237"/>
    </location>
</feature>
<organism evidence="15 16">
    <name type="scientific">Coemansia spiralis</name>
    <dbReference type="NCBI Taxonomy" id="417178"/>
    <lineage>
        <taxon>Eukaryota</taxon>
        <taxon>Fungi</taxon>
        <taxon>Fungi incertae sedis</taxon>
        <taxon>Zoopagomycota</taxon>
        <taxon>Kickxellomycotina</taxon>
        <taxon>Kickxellomycetes</taxon>
        <taxon>Kickxellales</taxon>
        <taxon>Kickxellaceae</taxon>
        <taxon>Coemansia</taxon>
    </lineage>
</organism>
<evidence type="ECO:0000256" key="7">
    <source>
        <dbReference type="ARBA" id="ARBA00023242"/>
    </source>
</evidence>
<gene>
    <name evidence="15" type="ORF">IWW39_004926</name>
</gene>
<dbReference type="Pfam" id="PF13832">
    <property type="entry name" value="zf-HC5HC2H_2"/>
    <property type="match status" value="1"/>
</dbReference>
<dbReference type="PRINTS" id="PR00503">
    <property type="entry name" value="BROMODOMAIN"/>
</dbReference>
<dbReference type="PROSITE" id="PS50812">
    <property type="entry name" value="PWWP"/>
    <property type="match status" value="1"/>
</dbReference>
<dbReference type="Proteomes" id="UP001151516">
    <property type="component" value="Unassembled WGS sequence"/>
</dbReference>
<evidence type="ECO:0000256" key="2">
    <source>
        <dbReference type="ARBA" id="ARBA00022723"/>
    </source>
</evidence>
<accession>A0A9W8GI59</accession>
<feature type="compositionally biased region" description="Low complexity" evidence="10">
    <location>
        <begin position="244"/>
        <end position="256"/>
    </location>
</feature>
<comment type="subcellular location">
    <subcellularLocation>
        <location evidence="1">Nucleus</location>
    </subcellularLocation>
</comment>
<feature type="domain" description="Bromo" evidence="11">
    <location>
        <begin position="845"/>
        <end position="922"/>
    </location>
</feature>
<dbReference type="EMBL" id="JANBTX010000212">
    <property type="protein sequence ID" value="KAJ2684413.1"/>
    <property type="molecule type" value="Genomic_DNA"/>
</dbReference>
<keyword evidence="4 9" id="KW-0863">Zinc-finger</keyword>
<dbReference type="InterPro" id="IPR050701">
    <property type="entry name" value="Histone_Mod_Regulator"/>
</dbReference>
<dbReference type="InterPro" id="IPR000313">
    <property type="entry name" value="PWWP_dom"/>
</dbReference>
<feature type="domain" description="PHD-type" evidence="12">
    <location>
        <begin position="421"/>
        <end position="471"/>
    </location>
</feature>
<protein>
    <recommendedName>
        <fullName evidence="17">Peregrin</fullName>
    </recommendedName>
</protein>
<dbReference type="Gene3D" id="3.30.40.10">
    <property type="entry name" value="Zinc/RING finger domain, C3HC4 (zinc finger)"/>
    <property type="match status" value="2"/>
</dbReference>
<dbReference type="PROSITE" id="PS51805">
    <property type="entry name" value="EPHD"/>
    <property type="match status" value="1"/>
</dbReference>
<dbReference type="InterPro" id="IPR001487">
    <property type="entry name" value="Bromodomain"/>
</dbReference>
<dbReference type="InterPro" id="IPR019786">
    <property type="entry name" value="Zinc_finger_PHD-type_CS"/>
</dbReference>
<evidence type="ECO:0000256" key="9">
    <source>
        <dbReference type="PROSITE-ProRule" id="PRU00146"/>
    </source>
</evidence>
<dbReference type="SUPFAM" id="SSF47370">
    <property type="entry name" value="Bromodomain"/>
    <property type="match status" value="1"/>
</dbReference>